<evidence type="ECO:0000313" key="1">
    <source>
        <dbReference type="EMBL" id="RTZ82301.1"/>
    </source>
</evidence>
<dbReference type="Proteomes" id="UP000286732">
    <property type="component" value="Unassembled WGS sequence"/>
</dbReference>
<reference evidence="1 2" key="1">
    <citation type="submission" date="2018-06" db="EMBL/GenBank/DDBJ databases">
        <title>Combined omics and stable isotope probing to characterize newly discovered Mariana Back-Arc vent microbial communities.</title>
        <authorList>
            <person name="Trembath-Reichert E."/>
            <person name="Huber J.A."/>
        </authorList>
    </citation>
    <scope>NUCLEOTIDE SEQUENCE [LARGE SCALE GENOMIC DNA]</scope>
    <source>
        <strain evidence="1">MAG 63_2</strain>
    </source>
</reference>
<dbReference type="Gene3D" id="3.40.718.10">
    <property type="entry name" value="Isopropylmalate Dehydrogenase"/>
    <property type="match status" value="1"/>
</dbReference>
<dbReference type="GO" id="GO:0016746">
    <property type="term" value="F:acyltransferase activity"/>
    <property type="evidence" value="ECO:0007669"/>
    <property type="project" value="UniProtKB-KW"/>
</dbReference>
<accession>A0A432GGC0</accession>
<gene>
    <name evidence="1" type="ORF">DSY98_01245</name>
</gene>
<feature type="non-terminal residue" evidence="1">
    <location>
        <position position="44"/>
    </location>
</feature>
<proteinExistence type="predicted"/>
<keyword evidence="1" id="KW-0808">Transferase</keyword>
<comment type="caution">
    <text evidence="1">The sequence shown here is derived from an EMBL/GenBank/DDBJ whole genome shotgun (WGS) entry which is preliminary data.</text>
</comment>
<protein>
    <submittedName>
        <fullName evidence="1">Phosphate--acyl-ACP acyltransferase</fullName>
    </submittedName>
</protein>
<dbReference type="SUPFAM" id="SSF53659">
    <property type="entry name" value="Isocitrate/Isopropylmalate dehydrogenase-like"/>
    <property type="match status" value="1"/>
</dbReference>
<keyword evidence="1" id="KW-0012">Acyltransferase</keyword>
<evidence type="ECO:0000313" key="2">
    <source>
        <dbReference type="Proteomes" id="UP000286732"/>
    </source>
</evidence>
<dbReference type="EMBL" id="QNZM01000049">
    <property type="protein sequence ID" value="RTZ82301.1"/>
    <property type="molecule type" value="Genomic_DNA"/>
</dbReference>
<name>A0A432GGC0_9DELT</name>
<organism evidence="1 2">
    <name type="scientific">SAR324 cluster bacterium</name>
    <dbReference type="NCBI Taxonomy" id="2024889"/>
    <lineage>
        <taxon>Bacteria</taxon>
        <taxon>Deltaproteobacteria</taxon>
        <taxon>SAR324 cluster</taxon>
    </lineage>
</organism>
<dbReference type="AlphaFoldDB" id="A0A432GGC0"/>
<sequence>MAIAVDAMGGDSPLSVQVEAAVRAINDFGIEVVLVGAFEKIEET</sequence>